<dbReference type="SUPFAM" id="SSF51730">
    <property type="entry name" value="FAD-linked oxidoreductase"/>
    <property type="match status" value="1"/>
</dbReference>
<comment type="caution">
    <text evidence="2">The sequence shown here is derived from an EMBL/GenBank/DDBJ whole genome shotgun (WGS) entry which is preliminary data.</text>
</comment>
<sequence>MNTVALELVPPEVDGGAGRALDEGCAAVDLCRRHGLAEHVRHVMIPGIIAEDSDRPVALTPRMDVLDFWEAIRPSIGTIKGLCAQVTVFHDEEQLSDRVLRLCKAGMDGITFVGKPHGMPRGDAAGVTPQEAVSRFREVLPHRGVVLIPTRRGEIDRFDAKCGNGATFALTQLLYSDRIVGFLREFAARTEHRPEILLSFGFVPGMEQRVHLIDWLIHDQGNDLVRQEQEFVARVAGGSLRQRRDTLVDLYRRILDGVHDLGFPLSVHLEAPYGVSGAACETFAAMLDHWSPGSSEESS</sequence>
<dbReference type="Gene3D" id="3.20.20.220">
    <property type="match status" value="1"/>
</dbReference>
<organism evidence="2 3">
    <name type="scientific">Prescottella soli</name>
    <dbReference type="NCBI Taxonomy" id="1543852"/>
    <lineage>
        <taxon>Bacteria</taxon>
        <taxon>Bacillati</taxon>
        <taxon>Actinomycetota</taxon>
        <taxon>Actinomycetes</taxon>
        <taxon>Mycobacteriales</taxon>
        <taxon>Nocardiaceae</taxon>
        <taxon>Prescottella</taxon>
    </lineage>
</organism>
<evidence type="ECO:0000256" key="1">
    <source>
        <dbReference type="ARBA" id="ARBA00023002"/>
    </source>
</evidence>
<keyword evidence="3" id="KW-1185">Reference proteome</keyword>
<proteinExistence type="predicted"/>
<dbReference type="InterPro" id="IPR049477">
    <property type="entry name" value="MTHFR"/>
</dbReference>
<gene>
    <name evidence="2" type="ORF">ABEU19_004625</name>
</gene>
<dbReference type="InterPro" id="IPR029041">
    <property type="entry name" value="FAD-linked_oxidoreductase-like"/>
</dbReference>
<reference evidence="2 3" key="1">
    <citation type="submission" date="2023-11" db="EMBL/GenBank/DDBJ databases">
        <authorList>
            <person name="Val-Calvo J."/>
            <person name="Scortti M."/>
            <person name="Vazquez-Boland J."/>
        </authorList>
    </citation>
    <scope>NUCLEOTIDE SEQUENCE [LARGE SCALE GENOMIC DNA]</scope>
    <source>
        <strain evidence="2 3">DSM 46662</strain>
    </source>
</reference>
<name>A0ABW9G079_9NOCA</name>
<dbReference type="RefSeq" id="WP_348610835.1">
    <property type="nucleotide sequence ID" value="NZ_CP157276.1"/>
</dbReference>
<dbReference type="Proteomes" id="UP001629744">
    <property type="component" value="Unassembled WGS sequence"/>
</dbReference>
<dbReference type="EMBL" id="JBDLNU010000006">
    <property type="protein sequence ID" value="MFM1731077.1"/>
    <property type="molecule type" value="Genomic_DNA"/>
</dbReference>
<evidence type="ECO:0000313" key="3">
    <source>
        <dbReference type="Proteomes" id="UP001629744"/>
    </source>
</evidence>
<evidence type="ECO:0000313" key="2">
    <source>
        <dbReference type="EMBL" id="MFM1731077.1"/>
    </source>
</evidence>
<accession>A0ABW9G079</accession>
<keyword evidence="1" id="KW-0560">Oxidoreductase</keyword>
<dbReference type="Pfam" id="PF19345">
    <property type="entry name" value="MTHFR_2"/>
    <property type="match status" value="1"/>
</dbReference>
<protein>
    <submittedName>
        <fullName evidence="2">Mycobacterial-type methylenetetrahydrofolate reductase</fullName>
    </submittedName>
</protein>